<dbReference type="Proteomes" id="UP000612585">
    <property type="component" value="Unassembled WGS sequence"/>
</dbReference>
<dbReference type="RefSeq" id="WP_203996814.1">
    <property type="nucleotide sequence ID" value="NZ_BOPG01000031.1"/>
</dbReference>
<dbReference type="AlphaFoldDB" id="A0A8J3Z530"/>
<comment type="caution">
    <text evidence="1">The sequence shown here is derived from an EMBL/GenBank/DDBJ whole genome shotgun (WGS) entry which is preliminary data.</text>
</comment>
<sequence>MADETAEFSDERIGALARQFRDARPDWSDAPPTGTRLTHGEYPYLTAGLGGGGADVTAQVGHFRRAAAAVSAVLGPATVRGTYGVLGPPHSARPSWGSPYVRWRRPEPGDTVELMAGPDGPVLVLHPTGPAEAWLLRRWPGDGVLCELAWTEPAYTEAEAAHGHSFDGHEIPGVTPHGNWDGFERALGGWLTTVSAEQEALSLTLGPVIGNSTFGFDVLPGRDRLVIGGFLDDAVDARALGWLPPDAVPDDPYGQGGPEWRLLGGPMGAVDGPALAGVLVRTARACGLAGPADLTIFDGKSARLPDKANYWHTFFVLGLDHGR</sequence>
<reference evidence="1" key="1">
    <citation type="submission" date="2021-01" db="EMBL/GenBank/DDBJ databases">
        <title>Whole genome shotgun sequence of Virgisporangium aurantiacum NBRC 16421.</title>
        <authorList>
            <person name="Komaki H."/>
            <person name="Tamura T."/>
        </authorList>
    </citation>
    <scope>NUCLEOTIDE SEQUENCE</scope>
    <source>
        <strain evidence="1">NBRC 16421</strain>
    </source>
</reference>
<keyword evidence="2" id="KW-1185">Reference proteome</keyword>
<organism evidence="1 2">
    <name type="scientific">Virgisporangium aurantiacum</name>
    <dbReference type="NCBI Taxonomy" id="175570"/>
    <lineage>
        <taxon>Bacteria</taxon>
        <taxon>Bacillati</taxon>
        <taxon>Actinomycetota</taxon>
        <taxon>Actinomycetes</taxon>
        <taxon>Micromonosporales</taxon>
        <taxon>Micromonosporaceae</taxon>
        <taxon>Virgisporangium</taxon>
    </lineage>
</organism>
<evidence type="ECO:0000313" key="1">
    <source>
        <dbReference type="EMBL" id="GIJ57464.1"/>
    </source>
</evidence>
<gene>
    <name evidence="1" type="ORF">Vau01_049800</name>
</gene>
<proteinExistence type="predicted"/>
<name>A0A8J3Z530_9ACTN</name>
<accession>A0A8J3Z530</accession>
<dbReference type="EMBL" id="BOPG01000031">
    <property type="protein sequence ID" value="GIJ57464.1"/>
    <property type="molecule type" value="Genomic_DNA"/>
</dbReference>
<protein>
    <submittedName>
        <fullName evidence="1">Uncharacterized protein</fullName>
    </submittedName>
</protein>
<evidence type="ECO:0000313" key="2">
    <source>
        <dbReference type="Proteomes" id="UP000612585"/>
    </source>
</evidence>